<dbReference type="SUPFAM" id="SSF52283">
    <property type="entry name" value="Formate/glycerate dehydrogenase catalytic domain-like"/>
    <property type="match status" value="1"/>
</dbReference>
<accession>A0ABZ3J4L9</accession>
<evidence type="ECO:0000313" key="8">
    <source>
        <dbReference type="Proteomes" id="UP000216052"/>
    </source>
</evidence>
<dbReference type="InterPro" id="IPR029753">
    <property type="entry name" value="D-isomer_DH_CS"/>
</dbReference>
<dbReference type="SUPFAM" id="SSF51735">
    <property type="entry name" value="NAD(P)-binding Rossmann-fold domains"/>
    <property type="match status" value="1"/>
</dbReference>
<dbReference type="Pfam" id="PF00389">
    <property type="entry name" value="2-Hacid_dh"/>
    <property type="match status" value="1"/>
</dbReference>
<comment type="similarity">
    <text evidence="1 4">Belongs to the D-isomer specific 2-hydroxyacid dehydrogenase family.</text>
</comment>
<name>A0ABZ3J4L9_SPOA4</name>
<feature type="domain" description="D-isomer specific 2-hydroxyacid dehydrogenase NAD-binding" evidence="6">
    <location>
        <begin position="106"/>
        <end position="281"/>
    </location>
</feature>
<sequence length="318" mass="34961">MAVLNIVVLNPLADRHKEMIKAAEPNVNIIVSDQQNALEHMPVCHILATWGWAETRDLYQAAPHLEWIHSLSAGVEKLIFPEIQAADTVLTNSKGIHGIAVSEHVLAMILAFSRGLTLSIRQQDAKLWKRVPTIELHEHTLAIIGLGSIGREIAKKAKALGMNVLASKQELTTELFVDKLYPSDPESLLEMLAQADFVTVALPLTESTQNLIGLTQFKAMKPSAYFFNIARGAIVNEADLITALEQKLIAGAGLDVFSQEPLPESSPLWGMPNVIITPHVAALSPAYLDRAVKLFADNLIRFIQGREMINIVDKTKGY</sequence>
<feature type="domain" description="D-isomer specific 2-hydroxyacid dehydrogenase catalytic" evidence="5">
    <location>
        <begin position="6"/>
        <end position="312"/>
    </location>
</feature>
<dbReference type="PANTHER" id="PTHR43333:SF1">
    <property type="entry name" value="D-ISOMER SPECIFIC 2-HYDROXYACID DEHYDROGENASE NAD-BINDING DOMAIN-CONTAINING PROTEIN"/>
    <property type="match status" value="1"/>
</dbReference>
<dbReference type="GO" id="GO:0016618">
    <property type="term" value="F:hydroxypyruvate reductase [NAD(P)H] activity"/>
    <property type="evidence" value="ECO:0007669"/>
    <property type="project" value="UniProtKB-EC"/>
</dbReference>
<dbReference type="Gene3D" id="3.40.50.720">
    <property type="entry name" value="NAD(P)-binding Rossmann-like Domain"/>
    <property type="match status" value="2"/>
</dbReference>
<keyword evidence="8" id="KW-1185">Reference proteome</keyword>
<dbReference type="EMBL" id="CP155571">
    <property type="protein sequence ID" value="XFO73299.1"/>
    <property type="molecule type" value="Genomic_DNA"/>
</dbReference>
<evidence type="ECO:0000259" key="5">
    <source>
        <dbReference type="Pfam" id="PF00389"/>
    </source>
</evidence>
<evidence type="ECO:0000313" key="7">
    <source>
        <dbReference type="EMBL" id="XFO73299.1"/>
    </source>
</evidence>
<evidence type="ECO:0000256" key="1">
    <source>
        <dbReference type="ARBA" id="ARBA00005854"/>
    </source>
</evidence>
<dbReference type="InterPro" id="IPR006140">
    <property type="entry name" value="D-isomer_DH_NAD-bd"/>
</dbReference>
<evidence type="ECO:0000256" key="2">
    <source>
        <dbReference type="ARBA" id="ARBA00023002"/>
    </source>
</evidence>
<dbReference type="InterPro" id="IPR036291">
    <property type="entry name" value="NAD(P)-bd_dom_sf"/>
</dbReference>
<proteinExistence type="inferred from homology"/>
<dbReference type="EC" id="1.1.1.81" evidence="7"/>
<dbReference type="Pfam" id="PF02826">
    <property type="entry name" value="2-Hacid_dh_C"/>
    <property type="match status" value="1"/>
</dbReference>
<organism evidence="7 8">
    <name type="scientific">Sporomusa acidovorans (strain ATCC 49682 / DSM 3132 / Mol)</name>
    <dbReference type="NCBI Taxonomy" id="1123286"/>
    <lineage>
        <taxon>Bacteria</taxon>
        <taxon>Bacillati</taxon>
        <taxon>Bacillota</taxon>
        <taxon>Negativicutes</taxon>
        <taxon>Selenomonadales</taxon>
        <taxon>Sporomusaceae</taxon>
        <taxon>Sporomusa</taxon>
    </lineage>
</organism>
<dbReference type="InterPro" id="IPR006139">
    <property type="entry name" value="D-isomer_2_OHA_DH_cat_dom"/>
</dbReference>
<dbReference type="Proteomes" id="UP000216052">
    <property type="component" value="Chromosome"/>
</dbReference>
<keyword evidence="2 4" id="KW-0560">Oxidoreductase</keyword>
<dbReference type="PROSITE" id="PS00671">
    <property type="entry name" value="D_2_HYDROXYACID_DH_3"/>
    <property type="match status" value="1"/>
</dbReference>
<dbReference type="PANTHER" id="PTHR43333">
    <property type="entry name" value="2-HACID_DH_C DOMAIN-CONTAINING PROTEIN"/>
    <property type="match status" value="1"/>
</dbReference>
<gene>
    <name evidence="7" type="primary">ghrB_3</name>
    <name evidence="7" type="ORF">SPACI_033850</name>
</gene>
<evidence type="ECO:0000256" key="3">
    <source>
        <dbReference type="ARBA" id="ARBA00023027"/>
    </source>
</evidence>
<dbReference type="CDD" id="cd05300">
    <property type="entry name" value="2-Hacid_dh_1"/>
    <property type="match status" value="1"/>
</dbReference>
<protein>
    <submittedName>
        <fullName evidence="7">Glyoxylate/hydroxypyruvate reductase B</fullName>
        <ecNumber evidence="7">1.1.1.81</ecNumber>
    </submittedName>
</protein>
<keyword evidence="3" id="KW-0520">NAD</keyword>
<reference evidence="7" key="1">
    <citation type="submission" date="2024-05" db="EMBL/GenBank/DDBJ databases">
        <title>Isolation and characterization of Sporomusa carbonis sp. nov., a carboxydotrophic hydrogenogen in the genus of Sporomusa isolated from a charcoal burning pile.</title>
        <authorList>
            <person name="Boeer T."/>
            <person name="Rosenbaum F."/>
            <person name="Eysell L."/>
            <person name="Mueller V."/>
            <person name="Daniel R."/>
            <person name="Poehlein A."/>
        </authorList>
    </citation>
    <scope>NUCLEOTIDE SEQUENCE [LARGE SCALE GENOMIC DNA]</scope>
    <source>
        <strain evidence="7">DSM 3132</strain>
    </source>
</reference>
<evidence type="ECO:0000256" key="4">
    <source>
        <dbReference type="RuleBase" id="RU003719"/>
    </source>
</evidence>
<evidence type="ECO:0000259" key="6">
    <source>
        <dbReference type="Pfam" id="PF02826"/>
    </source>
</evidence>
<dbReference type="RefSeq" id="WP_093796395.1">
    <property type="nucleotide sequence ID" value="NZ_CP155571.1"/>
</dbReference>